<proteinExistence type="predicted"/>
<comment type="caution">
    <text evidence="2">The sequence shown here is derived from an EMBL/GenBank/DDBJ whole genome shotgun (WGS) entry which is preliminary data.</text>
</comment>
<feature type="region of interest" description="Disordered" evidence="1">
    <location>
        <begin position="37"/>
        <end position="78"/>
    </location>
</feature>
<accession>A0ABQ2SNN0</accession>
<name>A0ABQ2SNN0_STREZ</name>
<protein>
    <submittedName>
        <fullName evidence="2">Uncharacterized protein</fullName>
    </submittedName>
</protein>
<keyword evidence="3" id="KW-1185">Reference proteome</keyword>
<dbReference type="Proteomes" id="UP000597853">
    <property type="component" value="Unassembled WGS sequence"/>
</dbReference>
<evidence type="ECO:0000313" key="2">
    <source>
        <dbReference type="EMBL" id="GGS33194.1"/>
    </source>
</evidence>
<sequence length="148" mass="15898">MLPEATPTTLPTAVTAVAEATANPRTEIRLTRFPSSIARFGDPRGRNRAPDTGLPNYGSREARARWATPSRGAPRGARAAYDGGMELKRCFCGAAPLGVQLCRMRGLTGVRLCRNQAAQGNSLLRVKAHMSFVPSIYRKAEHAPTPPG</sequence>
<evidence type="ECO:0000313" key="3">
    <source>
        <dbReference type="Proteomes" id="UP000597853"/>
    </source>
</evidence>
<reference evidence="3" key="1">
    <citation type="journal article" date="2019" name="Int. J. Syst. Evol. Microbiol.">
        <title>The Global Catalogue of Microorganisms (GCM) 10K type strain sequencing project: providing services to taxonomists for standard genome sequencing and annotation.</title>
        <authorList>
            <consortium name="The Broad Institute Genomics Platform"/>
            <consortium name="The Broad Institute Genome Sequencing Center for Infectious Disease"/>
            <person name="Wu L."/>
            <person name="Ma J."/>
        </authorList>
    </citation>
    <scope>NUCLEOTIDE SEQUENCE [LARGE SCALE GENOMIC DNA]</scope>
    <source>
        <strain evidence="3">JCM 4416</strain>
    </source>
</reference>
<organism evidence="2 3">
    <name type="scientific">Streptomyces pseudogriseolus</name>
    <name type="common">Streptomyces gancidicus</name>
    <name type="synonym">Streptomyces rubiginosus</name>
    <dbReference type="NCBI Taxonomy" id="36817"/>
    <lineage>
        <taxon>Bacteria</taxon>
        <taxon>Bacillati</taxon>
        <taxon>Actinomycetota</taxon>
        <taxon>Actinomycetes</taxon>
        <taxon>Kitasatosporales</taxon>
        <taxon>Streptomycetaceae</taxon>
        <taxon>Streptomyces</taxon>
        <taxon>Streptomyces pseudogriseolus group</taxon>
    </lineage>
</organism>
<dbReference type="EMBL" id="BMTX01000002">
    <property type="protein sequence ID" value="GGS33194.1"/>
    <property type="molecule type" value="Genomic_DNA"/>
</dbReference>
<gene>
    <name evidence="2" type="ORF">GCM10010285_09950</name>
</gene>
<evidence type="ECO:0000256" key="1">
    <source>
        <dbReference type="SAM" id="MobiDB-lite"/>
    </source>
</evidence>